<reference evidence="2" key="1">
    <citation type="submission" date="2022-12" db="EMBL/GenBank/DDBJ databases">
        <title>Vibrio parahaemolyticus become highly virulent by producing novel Tc toxins.</title>
        <authorList>
            <person name="Yang F."/>
            <person name="You Y."/>
            <person name="Lai Q."/>
            <person name="Xu L."/>
            <person name="Li F."/>
        </authorList>
    </citation>
    <scope>NUCLEOTIDE SEQUENCE</scope>
    <source>
        <strain evidence="2">Vp-HL-202005</strain>
        <plasmid evidence="2">pHLA</plasmid>
    </source>
</reference>
<accession>A0AA47JN76</accession>
<feature type="compositionally biased region" description="Basic residues" evidence="1">
    <location>
        <begin position="74"/>
        <end position="87"/>
    </location>
</feature>
<dbReference type="AlphaFoldDB" id="A0AA47JN76"/>
<sequence length="87" mass="10014">MSEKVLLGTLLVAGFLLAVRWAFKSDTSSFDEALNRFLSSEQRKEKKGNSNPSSAYERRRKAMFSGTDSMGCYQKHKKANERLHRKR</sequence>
<feature type="region of interest" description="Disordered" evidence="1">
    <location>
        <begin position="41"/>
        <end position="60"/>
    </location>
</feature>
<dbReference type="Proteomes" id="UP001156560">
    <property type="component" value="Plasmid pHLA"/>
</dbReference>
<evidence type="ECO:0000256" key="1">
    <source>
        <dbReference type="SAM" id="MobiDB-lite"/>
    </source>
</evidence>
<evidence type="ECO:0000313" key="2">
    <source>
        <dbReference type="EMBL" id="WAT93783.1"/>
    </source>
</evidence>
<protein>
    <submittedName>
        <fullName evidence="2">Uncharacterized protein</fullName>
    </submittedName>
</protein>
<proteinExistence type="predicted"/>
<dbReference type="EMBL" id="CP114196">
    <property type="protein sequence ID" value="WAT93783.1"/>
    <property type="molecule type" value="Genomic_DNA"/>
</dbReference>
<keyword evidence="2" id="KW-0614">Plasmid</keyword>
<name>A0AA47JN76_VIBPH</name>
<organism evidence="2 3">
    <name type="scientific">Vibrio parahaemolyticus</name>
    <dbReference type="NCBI Taxonomy" id="670"/>
    <lineage>
        <taxon>Bacteria</taxon>
        <taxon>Pseudomonadati</taxon>
        <taxon>Pseudomonadota</taxon>
        <taxon>Gammaproteobacteria</taxon>
        <taxon>Vibrionales</taxon>
        <taxon>Vibrionaceae</taxon>
        <taxon>Vibrio</taxon>
    </lineage>
</organism>
<geneLocation type="plasmid" evidence="2 3">
    <name>pHLA</name>
</geneLocation>
<gene>
    <name evidence="2" type="ORF">O1Q84_26025</name>
</gene>
<feature type="region of interest" description="Disordered" evidence="1">
    <location>
        <begin position="66"/>
        <end position="87"/>
    </location>
</feature>
<dbReference type="RefSeq" id="WP_025633930.1">
    <property type="nucleotide sequence ID" value="NZ_CP114196.1"/>
</dbReference>
<evidence type="ECO:0000313" key="3">
    <source>
        <dbReference type="Proteomes" id="UP001156560"/>
    </source>
</evidence>